<dbReference type="GO" id="GO:0016301">
    <property type="term" value="F:kinase activity"/>
    <property type="evidence" value="ECO:0007669"/>
    <property type="project" value="UniProtKB-KW"/>
</dbReference>
<keyword evidence="1" id="KW-0418">Kinase</keyword>
<comment type="caution">
    <text evidence="1">The sequence shown here is derived from an EMBL/GenBank/DDBJ whole genome shotgun (WGS) entry which is preliminary data.</text>
</comment>
<dbReference type="SUPFAM" id="SSF52540">
    <property type="entry name" value="P-loop containing nucleoside triphosphate hydrolases"/>
    <property type="match status" value="1"/>
</dbReference>
<keyword evidence="2" id="KW-1185">Reference proteome</keyword>
<protein>
    <submittedName>
        <fullName evidence="1">Cytidylate kinase-like family protein</fullName>
    </submittedName>
</protein>
<dbReference type="OrthoDB" id="9781180at2"/>
<dbReference type="RefSeq" id="WP_160561182.1">
    <property type="nucleotide sequence ID" value="NZ_QZDT01000031.1"/>
</dbReference>
<proteinExistence type="predicted"/>
<evidence type="ECO:0000313" key="2">
    <source>
        <dbReference type="Proteomes" id="UP001154420"/>
    </source>
</evidence>
<reference evidence="1" key="1">
    <citation type="submission" date="2018-09" db="EMBL/GenBank/DDBJ databases">
        <title>Murine metabolic-syndrome-specific gut microbial biobank.</title>
        <authorList>
            <person name="Liu C."/>
        </authorList>
    </citation>
    <scope>NUCLEOTIDE SEQUENCE</scope>
    <source>
        <strain evidence="1">D42-62</strain>
    </source>
</reference>
<accession>A0A9X5BI12</accession>
<dbReference type="InterPro" id="IPR027417">
    <property type="entry name" value="P-loop_NTPase"/>
</dbReference>
<dbReference type="AlphaFoldDB" id="A0A9X5BI12"/>
<sequence>MKKRVITISREFGSGGHSIGKAVAERLGISFYDQELLDKIAAETGFSKEFIEEAAEYSTAKNSLLFNLVMNRSLHGRTEPSPADTIYFAQAKIIKNLSERESCVIVGRCGDYILRDNNDCLHIFIYSDTDDRAKRILERYGENEKPIQKRIADKDTRRKIYYSHYTDRPWGIPQYYDLCLNSGALGEEVSVNIITNVFKG</sequence>
<gene>
    <name evidence="1" type="ORF">D5281_16505</name>
</gene>
<dbReference type="Pfam" id="PF13189">
    <property type="entry name" value="Cytidylate_kin2"/>
    <property type="match status" value="1"/>
</dbReference>
<keyword evidence="1" id="KW-0808">Transferase</keyword>
<name>A0A9X5BI12_9FIRM</name>
<evidence type="ECO:0000313" key="1">
    <source>
        <dbReference type="EMBL" id="NBJ94143.1"/>
    </source>
</evidence>
<dbReference type="EMBL" id="QZDT01000031">
    <property type="protein sequence ID" value="NBJ94143.1"/>
    <property type="molecule type" value="Genomic_DNA"/>
</dbReference>
<organism evidence="1 2">
    <name type="scientific">Parablautia muri</name>
    <dbReference type="NCBI Taxonomy" id="2320879"/>
    <lineage>
        <taxon>Bacteria</taxon>
        <taxon>Bacillati</taxon>
        <taxon>Bacillota</taxon>
        <taxon>Clostridia</taxon>
        <taxon>Lachnospirales</taxon>
        <taxon>Lachnospiraceae</taxon>
        <taxon>Parablautia</taxon>
    </lineage>
</organism>
<dbReference type="Proteomes" id="UP001154420">
    <property type="component" value="Unassembled WGS sequence"/>
</dbReference>
<dbReference type="Gene3D" id="3.40.50.300">
    <property type="entry name" value="P-loop containing nucleotide triphosphate hydrolases"/>
    <property type="match status" value="1"/>
</dbReference>